<evidence type="ECO:0000313" key="3">
    <source>
        <dbReference type="EMBL" id="QET05897.1"/>
    </source>
</evidence>
<proteinExistence type="predicted"/>
<feature type="binding site" evidence="1">
    <location>
        <begin position="308"/>
        <end position="315"/>
    </location>
    <ligand>
        <name>ATP</name>
        <dbReference type="ChEBI" id="CHEBI:30616"/>
    </ligand>
</feature>
<dbReference type="AlphaFoldDB" id="A0A5P2HCB1"/>
<dbReference type="RefSeq" id="WP_150376508.1">
    <property type="nucleotide sequence ID" value="NZ_CP044067.1"/>
</dbReference>
<evidence type="ECO:0000313" key="4">
    <source>
        <dbReference type="Proteomes" id="UP000322822"/>
    </source>
</evidence>
<organism evidence="3 4">
    <name type="scientific">Cupriavidus pauculus</name>
    <dbReference type="NCBI Taxonomy" id="82633"/>
    <lineage>
        <taxon>Bacteria</taxon>
        <taxon>Pseudomonadati</taxon>
        <taxon>Pseudomonadota</taxon>
        <taxon>Betaproteobacteria</taxon>
        <taxon>Burkholderiales</taxon>
        <taxon>Burkholderiaceae</taxon>
        <taxon>Cupriavidus</taxon>
    </lineage>
</organism>
<dbReference type="InterPro" id="IPR036388">
    <property type="entry name" value="WH-like_DNA-bd_sf"/>
</dbReference>
<dbReference type="Pfam" id="PF02661">
    <property type="entry name" value="Fic"/>
    <property type="match status" value="1"/>
</dbReference>
<dbReference type="CDD" id="cd00090">
    <property type="entry name" value="HTH_ARSR"/>
    <property type="match status" value="1"/>
</dbReference>
<dbReference type="PROSITE" id="PS51459">
    <property type="entry name" value="FIDO"/>
    <property type="match status" value="1"/>
</dbReference>
<name>A0A5P2HCB1_9BURK</name>
<protein>
    <submittedName>
        <fullName evidence="3">Fic family protein</fullName>
    </submittedName>
</protein>
<dbReference type="GO" id="GO:0006355">
    <property type="term" value="P:regulation of DNA-templated transcription"/>
    <property type="evidence" value="ECO:0007669"/>
    <property type="project" value="UniProtKB-ARBA"/>
</dbReference>
<dbReference type="SUPFAM" id="SSF46785">
    <property type="entry name" value="Winged helix' DNA-binding domain"/>
    <property type="match status" value="1"/>
</dbReference>
<evidence type="ECO:0000256" key="1">
    <source>
        <dbReference type="PIRSR" id="PIRSR640198-2"/>
    </source>
</evidence>
<gene>
    <name evidence="3" type="ORF">FOB72_28550</name>
</gene>
<dbReference type="OrthoDB" id="9807853at2"/>
<reference evidence="3 4" key="1">
    <citation type="submission" date="2019-09" db="EMBL/GenBank/DDBJ databases">
        <title>FDA dAtabase for Regulatory Grade micrObial Sequences (FDA-ARGOS): Supporting development and validation of Infectious Disease Dx tests.</title>
        <authorList>
            <person name="Sciortino C."/>
            <person name="Tallon L."/>
            <person name="Sadzewicz L."/>
            <person name="Vavikolanu K."/>
            <person name="Mehta A."/>
            <person name="Aluvathingal J."/>
            <person name="Nadendla S."/>
            <person name="Nandy P."/>
            <person name="Geyer C."/>
            <person name="Yan Y."/>
            <person name="Sichtig H."/>
        </authorList>
    </citation>
    <scope>NUCLEOTIDE SEQUENCE [LARGE SCALE GENOMIC DNA]</scope>
    <source>
        <strain evidence="3 4">FDAARGOS_664</strain>
    </source>
</reference>
<dbReference type="InterPro" id="IPR003812">
    <property type="entry name" value="Fido"/>
</dbReference>
<dbReference type="InterPro" id="IPR011991">
    <property type="entry name" value="ArsR-like_HTH"/>
</dbReference>
<accession>A0A5P2HCB1</accession>
<dbReference type="EMBL" id="CP044067">
    <property type="protein sequence ID" value="QET05897.1"/>
    <property type="molecule type" value="Genomic_DNA"/>
</dbReference>
<feature type="domain" description="Fido" evidence="2">
    <location>
        <begin position="225"/>
        <end position="365"/>
    </location>
</feature>
<dbReference type="Gene3D" id="1.10.3290.10">
    <property type="entry name" value="Fido-like domain"/>
    <property type="match status" value="1"/>
</dbReference>
<evidence type="ECO:0000259" key="2">
    <source>
        <dbReference type="PROSITE" id="PS51459"/>
    </source>
</evidence>
<dbReference type="GO" id="GO:0005524">
    <property type="term" value="F:ATP binding"/>
    <property type="evidence" value="ECO:0007669"/>
    <property type="project" value="UniProtKB-KW"/>
</dbReference>
<dbReference type="Gene3D" id="1.10.10.10">
    <property type="entry name" value="Winged helix-like DNA-binding domain superfamily/Winged helix DNA-binding domain"/>
    <property type="match status" value="1"/>
</dbReference>
<dbReference type="Proteomes" id="UP000322822">
    <property type="component" value="Chromosome 2"/>
</dbReference>
<dbReference type="InterPro" id="IPR036390">
    <property type="entry name" value="WH_DNA-bd_sf"/>
</dbReference>
<dbReference type="InterPro" id="IPR040198">
    <property type="entry name" value="Fido_containing"/>
</dbReference>
<keyword evidence="1" id="KW-0067">ATP-binding</keyword>
<sequence>MQRLSPEQVLDAIERLANAGRNEVSSSEVTRELQGSSASVRRHLEALLANGKLTRTGQARATRYRLTGSSQVGVASPIARPAASNAPASDPYAHPNWSQASRVLREQLSAPLGARAPVTYHRGFVDGYRPNDSFLLPQGLADELYQLGRLTDQQPAGTYARKVFEQLLVDLSWSSSHLEGNRYTLLATKELFERGVDGDDADATMLLNHKRAIEYLVEGVPTEGLTMAVLRNLHATLMEALLANDNALGAIRSTVVNISDTVYVPAQVPAVLHEMLQAIVDKARLIKNPVEGAFFLWVNVAYLQPFEDGNKRTSRLAANIPLMLYNCAPLSFLDVDPSDYAQAMLGIYELRDTSAAVDLFAWTYRRSIRKYAAVKNSFAAPDPRRLRYRPALEDAIRMVVLDRQPADAAIRAVEHTEDKAPGFAALLAETLQSLGEYNCARFRLTSSATKEWVEAGRPM</sequence>
<dbReference type="SUPFAM" id="SSF140931">
    <property type="entry name" value="Fic-like"/>
    <property type="match status" value="1"/>
</dbReference>
<keyword evidence="1" id="KW-0547">Nucleotide-binding</keyword>
<dbReference type="InterPro" id="IPR036597">
    <property type="entry name" value="Fido-like_dom_sf"/>
</dbReference>
<dbReference type="PANTHER" id="PTHR13504:SF38">
    <property type="entry name" value="FIDO DOMAIN-CONTAINING PROTEIN"/>
    <property type="match status" value="1"/>
</dbReference>
<dbReference type="PANTHER" id="PTHR13504">
    <property type="entry name" value="FIDO DOMAIN-CONTAINING PROTEIN DDB_G0283145"/>
    <property type="match status" value="1"/>
</dbReference>